<organism evidence="2 3">
    <name type="scientific">Myxacorys almedinensis A</name>
    <dbReference type="NCBI Taxonomy" id="2690445"/>
    <lineage>
        <taxon>Bacteria</taxon>
        <taxon>Bacillati</taxon>
        <taxon>Cyanobacteriota</taxon>
        <taxon>Cyanophyceae</taxon>
        <taxon>Leptolyngbyales</taxon>
        <taxon>Leptolyngbyaceae</taxon>
        <taxon>Myxacorys</taxon>
        <taxon>Myxacorys almedinensis</taxon>
    </lineage>
</organism>
<dbReference type="RefSeq" id="WP_162421807.1">
    <property type="nucleotide sequence ID" value="NZ_WVIE01000003.1"/>
</dbReference>
<keyword evidence="3" id="KW-1185">Reference proteome</keyword>
<dbReference type="GO" id="GO:0032259">
    <property type="term" value="P:methylation"/>
    <property type="evidence" value="ECO:0007669"/>
    <property type="project" value="UniProtKB-KW"/>
</dbReference>
<accession>A0A8J8CK50</accession>
<sequence length="223" mass="25762">MQEIHPFLNPHPCDPHYIARFSMLQGLSAIAPTVRGRVLDIGSGHLRGYEGLFKPYVDEYLCLDRQNIPTVDICSDCYDIPLDSHSFDSIVSTQALEHLDTPAAMLEESYRLLKPGGRLILTAPMTWGTHEEPYDFYRYTEFGIHHLLKHVGYIDITVEPLEGLMATIVQILIDEYHFEWRARNKKMCDFFIRHLNAIALRLDRKFPTRRICLTYLSVAVKPV</sequence>
<gene>
    <name evidence="2" type="ORF">GS601_03070</name>
</gene>
<evidence type="ECO:0000313" key="3">
    <source>
        <dbReference type="Proteomes" id="UP000646053"/>
    </source>
</evidence>
<keyword evidence="2" id="KW-0808">Transferase</keyword>
<dbReference type="AlphaFoldDB" id="A0A8J8CK50"/>
<comment type="caution">
    <text evidence="2">The sequence shown here is derived from an EMBL/GenBank/DDBJ whole genome shotgun (WGS) entry which is preliminary data.</text>
</comment>
<protein>
    <submittedName>
        <fullName evidence="2">Methyltransferase domain-containing protein</fullName>
    </submittedName>
</protein>
<name>A0A8J8CK50_9CYAN</name>
<dbReference type="GO" id="GO:0008757">
    <property type="term" value="F:S-adenosylmethionine-dependent methyltransferase activity"/>
    <property type="evidence" value="ECO:0007669"/>
    <property type="project" value="InterPro"/>
</dbReference>
<dbReference type="InterPro" id="IPR050508">
    <property type="entry name" value="Methyltransf_Superfamily"/>
</dbReference>
<reference evidence="2" key="1">
    <citation type="submission" date="2019-12" db="EMBL/GenBank/DDBJ databases">
        <title>High-Quality draft genome sequences of three cyanobacteria isolated from the limestone walls of the Old Cathedral of Coimbra.</title>
        <authorList>
            <person name="Tiago I."/>
            <person name="Soares F."/>
            <person name="Portugal A."/>
        </authorList>
    </citation>
    <scope>NUCLEOTIDE SEQUENCE</scope>
    <source>
        <strain evidence="2">A</strain>
    </source>
</reference>
<dbReference type="PANTHER" id="PTHR42912:SF85">
    <property type="entry name" value="METHYLTRANSFERASE TYPE 11"/>
    <property type="match status" value="1"/>
</dbReference>
<keyword evidence="2" id="KW-0489">Methyltransferase</keyword>
<dbReference type="InterPro" id="IPR013216">
    <property type="entry name" value="Methyltransf_11"/>
</dbReference>
<dbReference type="InterPro" id="IPR029063">
    <property type="entry name" value="SAM-dependent_MTases_sf"/>
</dbReference>
<feature type="domain" description="Methyltransferase type 11" evidence="1">
    <location>
        <begin position="65"/>
        <end position="121"/>
    </location>
</feature>
<dbReference type="Gene3D" id="3.40.50.150">
    <property type="entry name" value="Vaccinia Virus protein VP39"/>
    <property type="match status" value="1"/>
</dbReference>
<dbReference type="Proteomes" id="UP000646053">
    <property type="component" value="Unassembled WGS sequence"/>
</dbReference>
<dbReference type="CDD" id="cd02440">
    <property type="entry name" value="AdoMet_MTases"/>
    <property type="match status" value="1"/>
</dbReference>
<dbReference type="SUPFAM" id="SSF53335">
    <property type="entry name" value="S-adenosyl-L-methionine-dependent methyltransferases"/>
    <property type="match status" value="1"/>
</dbReference>
<dbReference type="EMBL" id="WVIE01000003">
    <property type="protein sequence ID" value="NDJ16280.1"/>
    <property type="molecule type" value="Genomic_DNA"/>
</dbReference>
<dbReference type="Pfam" id="PF08241">
    <property type="entry name" value="Methyltransf_11"/>
    <property type="match status" value="1"/>
</dbReference>
<evidence type="ECO:0000313" key="2">
    <source>
        <dbReference type="EMBL" id="NDJ16280.1"/>
    </source>
</evidence>
<proteinExistence type="predicted"/>
<dbReference type="PANTHER" id="PTHR42912">
    <property type="entry name" value="METHYLTRANSFERASE"/>
    <property type="match status" value="1"/>
</dbReference>
<evidence type="ECO:0000259" key="1">
    <source>
        <dbReference type="Pfam" id="PF08241"/>
    </source>
</evidence>